<gene>
    <name evidence="3" type="ORF">C361_00340</name>
</gene>
<feature type="compositionally biased region" description="Basic residues" evidence="2">
    <location>
        <begin position="80"/>
        <end position="89"/>
    </location>
</feature>
<evidence type="ECO:0000313" key="3">
    <source>
        <dbReference type="EMBL" id="OXG29906.1"/>
    </source>
</evidence>
<reference evidence="3 4" key="1">
    <citation type="submission" date="2017-06" db="EMBL/GenBank/DDBJ databases">
        <title>Global population genomics of the pathogenic fungus Cryptococcus neoformans var. grubii.</title>
        <authorList>
            <person name="Cuomo C."/>
            <person name="Litvintseva A."/>
            <person name="Chen Y."/>
            <person name="Young S."/>
            <person name="Zeng Q."/>
            <person name="Chapman S."/>
            <person name="Gujja S."/>
            <person name="Saif S."/>
            <person name="Birren B."/>
        </authorList>
    </citation>
    <scope>NUCLEOTIDE SEQUENCE [LARGE SCALE GENOMIC DNA]</scope>
    <source>
        <strain evidence="3 4">Tu259-1</strain>
    </source>
</reference>
<feature type="compositionally biased region" description="Basic and acidic residues" evidence="2">
    <location>
        <begin position="59"/>
        <end position="79"/>
    </location>
</feature>
<name>A0A854QPP0_CRYNE</name>
<feature type="region of interest" description="Disordered" evidence="2">
    <location>
        <begin position="267"/>
        <end position="295"/>
    </location>
</feature>
<dbReference type="EMBL" id="AMKT01000007">
    <property type="protein sequence ID" value="OXG29906.1"/>
    <property type="molecule type" value="Genomic_DNA"/>
</dbReference>
<feature type="coiled-coil region" evidence="1">
    <location>
        <begin position="114"/>
        <end position="141"/>
    </location>
</feature>
<dbReference type="Proteomes" id="UP000199727">
    <property type="component" value="Unassembled WGS sequence"/>
</dbReference>
<dbReference type="OrthoDB" id="10604759at2759"/>
<comment type="caution">
    <text evidence="3">The sequence shown here is derived from an EMBL/GenBank/DDBJ whole genome shotgun (WGS) entry which is preliminary data.</text>
</comment>
<evidence type="ECO:0000256" key="2">
    <source>
        <dbReference type="SAM" id="MobiDB-lite"/>
    </source>
</evidence>
<accession>A0A854QPP0</accession>
<organism evidence="3 4">
    <name type="scientific">Cryptococcus neoformans Tu259-1</name>
    <dbReference type="NCBI Taxonomy" id="1230072"/>
    <lineage>
        <taxon>Eukaryota</taxon>
        <taxon>Fungi</taxon>
        <taxon>Dikarya</taxon>
        <taxon>Basidiomycota</taxon>
        <taxon>Agaricomycotina</taxon>
        <taxon>Tremellomycetes</taxon>
        <taxon>Tremellales</taxon>
        <taxon>Cryptococcaceae</taxon>
        <taxon>Cryptococcus</taxon>
        <taxon>Cryptococcus neoformans species complex</taxon>
    </lineage>
</organism>
<sequence length="328" mass="36875">MSCAVGDYALRKGAKEFQKTLAPLEEPRLVDEGTSEDRQRQSRSIHGDNDNDDLQEEGNPCHEEDGGDLSSRHPLLEKSIRRRLGHPPRPHGQPTSEMSEEGRKVFEEDVKLRREAAQRDRDREVREMARAEREEEHWAREAVYFEKQNDLSEAQKCITRGKQKMRRQKPLQGSHLTASTSVANHVLNRCVSWLDKVSENATKKAPATHSGMFKTVVMSTGGIVSRESRGALGGAVDLAAIRQEIEELPDRPGTTRELIEMIERGMGEDDNETSEVMDIDRQSNGQQTEEADDDCIGDDEEELMVLDDEVSDGDDLADAIEMVSLSHV</sequence>
<feature type="region of interest" description="Disordered" evidence="2">
    <location>
        <begin position="1"/>
        <end position="110"/>
    </location>
</feature>
<keyword evidence="1" id="KW-0175">Coiled coil</keyword>
<proteinExistence type="predicted"/>
<protein>
    <submittedName>
        <fullName evidence="3">Uncharacterized protein</fullName>
    </submittedName>
</protein>
<feature type="compositionally biased region" description="Basic and acidic residues" evidence="2">
    <location>
        <begin position="100"/>
        <end position="110"/>
    </location>
</feature>
<feature type="compositionally biased region" description="Acidic residues" evidence="2">
    <location>
        <begin position="268"/>
        <end position="277"/>
    </location>
</feature>
<evidence type="ECO:0000256" key="1">
    <source>
        <dbReference type="SAM" id="Coils"/>
    </source>
</evidence>
<dbReference type="AlphaFoldDB" id="A0A854QPP0"/>
<evidence type="ECO:0000313" key="4">
    <source>
        <dbReference type="Proteomes" id="UP000199727"/>
    </source>
</evidence>
<feature type="compositionally biased region" description="Basic and acidic residues" evidence="2">
    <location>
        <begin position="9"/>
        <end position="18"/>
    </location>
</feature>
<feature type="compositionally biased region" description="Basic and acidic residues" evidence="2">
    <location>
        <begin position="25"/>
        <end position="49"/>
    </location>
</feature>